<accession>A0A016S0J3</accession>
<sequence>MKANVVRNISSSNDNEMERILEENGYSKDVSRTWYPFSPSLVEACAYALDVGVAGPTDVGRSVVKHNEVFFVDLWRVSRCFSIRSQF</sequence>
<comment type="caution">
    <text evidence="1">The sequence shown here is derived from an EMBL/GenBank/DDBJ whole genome shotgun (WGS) entry which is preliminary data.</text>
</comment>
<organism evidence="1 2">
    <name type="scientific">Ancylostoma ceylanicum</name>
    <dbReference type="NCBI Taxonomy" id="53326"/>
    <lineage>
        <taxon>Eukaryota</taxon>
        <taxon>Metazoa</taxon>
        <taxon>Ecdysozoa</taxon>
        <taxon>Nematoda</taxon>
        <taxon>Chromadorea</taxon>
        <taxon>Rhabditida</taxon>
        <taxon>Rhabditina</taxon>
        <taxon>Rhabditomorpha</taxon>
        <taxon>Strongyloidea</taxon>
        <taxon>Ancylostomatidae</taxon>
        <taxon>Ancylostomatinae</taxon>
        <taxon>Ancylostoma</taxon>
    </lineage>
</organism>
<dbReference type="AlphaFoldDB" id="A0A016S0J3"/>
<name>A0A016S0J3_9BILA</name>
<evidence type="ECO:0000313" key="1">
    <source>
        <dbReference type="EMBL" id="EYB83784.1"/>
    </source>
</evidence>
<proteinExistence type="predicted"/>
<dbReference type="Proteomes" id="UP000024635">
    <property type="component" value="Unassembled WGS sequence"/>
</dbReference>
<gene>
    <name evidence="1" type="primary">Acey_s0329.g2662</name>
    <name evidence="1" type="ORF">Y032_0329g2662</name>
</gene>
<reference evidence="2" key="1">
    <citation type="journal article" date="2015" name="Nat. Genet.">
        <title>The genome and transcriptome of the zoonotic hookworm Ancylostoma ceylanicum identify infection-specific gene families.</title>
        <authorList>
            <person name="Schwarz E.M."/>
            <person name="Hu Y."/>
            <person name="Antoshechkin I."/>
            <person name="Miller M.M."/>
            <person name="Sternberg P.W."/>
            <person name="Aroian R.V."/>
        </authorList>
    </citation>
    <scope>NUCLEOTIDE SEQUENCE</scope>
    <source>
        <strain evidence="2">HY135</strain>
    </source>
</reference>
<keyword evidence="2" id="KW-1185">Reference proteome</keyword>
<evidence type="ECO:0000313" key="2">
    <source>
        <dbReference type="Proteomes" id="UP000024635"/>
    </source>
</evidence>
<dbReference type="EMBL" id="JARK01001665">
    <property type="protein sequence ID" value="EYB83784.1"/>
    <property type="molecule type" value="Genomic_DNA"/>
</dbReference>
<protein>
    <submittedName>
        <fullName evidence="1">Uncharacterized protein</fullName>
    </submittedName>
</protein>